<organism evidence="1 2">
    <name type="scientific">Durusdinium trenchii</name>
    <dbReference type="NCBI Taxonomy" id="1381693"/>
    <lineage>
        <taxon>Eukaryota</taxon>
        <taxon>Sar</taxon>
        <taxon>Alveolata</taxon>
        <taxon>Dinophyceae</taxon>
        <taxon>Suessiales</taxon>
        <taxon>Symbiodiniaceae</taxon>
        <taxon>Durusdinium</taxon>
    </lineage>
</organism>
<dbReference type="Proteomes" id="UP001642464">
    <property type="component" value="Unassembled WGS sequence"/>
</dbReference>
<proteinExistence type="predicted"/>
<keyword evidence="2" id="KW-1185">Reference proteome</keyword>
<protein>
    <submittedName>
        <fullName evidence="1">Type-2 histone deacetylase 2</fullName>
    </submittedName>
</protein>
<accession>A0ABP0Q497</accession>
<dbReference type="Pfam" id="PF12001">
    <property type="entry name" value="DUF3496"/>
    <property type="match status" value="1"/>
</dbReference>
<gene>
    <name evidence="1" type="ORF">SCF082_LOCUS39243</name>
</gene>
<dbReference type="EMBL" id="CAXAMM010038973">
    <property type="protein sequence ID" value="CAK9082592.1"/>
    <property type="molecule type" value="Genomic_DNA"/>
</dbReference>
<dbReference type="InterPro" id="IPR021885">
    <property type="entry name" value="DUF3496"/>
</dbReference>
<reference evidence="1 2" key="1">
    <citation type="submission" date="2024-02" db="EMBL/GenBank/DDBJ databases">
        <authorList>
            <person name="Chen Y."/>
            <person name="Shah S."/>
            <person name="Dougan E. K."/>
            <person name="Thang M."/>
            <person name="Chan C."/>
        </authorList>
    </citation>
    <scope>NUCLEOTIDE SEQUENCE [LARGE SCALE GENOMIC DNA]</scope>
</reference>
<sequence length="190" mass="20544">MVPGEGLEDVDPEEAKLSLEELQLESDIRALEMEISIMDMKRQIEVQEEHLENWQQVLSKDKAGRLQCEKLREAQEELAQLRAKCAAIEAQRPPRLPSPTRAAVEQSPRETAPEVAPPATIERAGEAKVPPRSDSTKDAPAALKHRGSQRGSARGRSSRAAAAAAAAAVAGGQNSGLRGGYEASRVISHR</sequence>
<comment type="caution">
    <text evidence="1">The sequence shown here is derived from an EMBL/GenBank/DDBJ whole genome shotgun (WGS) entry which is preliminary data.</text>
</comment>
<evidence type="ECO:0000313" key="1">
    <source>
        <dbReference type="EMBL" id="CAK9082592.1"/>
    </source>
</evidence>
<evidence type="ECO:0000313" key="2">
    <source>
        <dbReference type="Proteomes" id="UP001642464"/>
    </source>
</evidence>
<name>A0ABP0Q497_9DINO</name>